<comment type="caution">
    <text evidence="10">The sequence shown here is derived from an EMBL/GenBank/DDBJ whole genome shotgun (WGS) entry which is preliminary data.</text>
</comment>
<dbReference type="Gene3D" id="3.80.10.10">
    <property type="entry name" value="Ribonuclease Inhibitor"/>
    <property type="match status" value="1"/>
</dbReference>
<keyword evidence="4" id="KW-0547">Nucleotide-binding</keyword>
<evidence type="ECO:0000313" key="10">
    <source>
        <dbReference type="EMBL" id="KAF3339519.1"/>
    </source>
</evidence>
<dbReference type="Gene3D" id="1.20.5.4130">
    <property type="match status" value="1"/>
</dbReference>
<dbReference type="SUPFAM" id="SSF52540">
    <property type="entry name" value="P-loop containing nucleoside triphosphate hydrolases"/>
    <property type="match status" value="1"/>
</dbReference>
<evidence type="ECO:0000259" key="7">
    <source>
        <dbReference type="Pfam" id="PF00931"/>
    </source>
</evidence>
<dbReference type="Proteomes" id="UP000623129">
    <property type="component" value="Unassembled WGS sequence"/>
</dbReference>
<dbReference type="InterPro" id="IPR002182">
    <property type="entry name" value="NB-ARC"/>
</dbReference>
<dbReference type="InterPro" id="IPR042197">
    <property type="entry name" value="Apaf_helical"/>
</dbReference>
<dbReference type="GO" id="GO:0051707">
    <property type="term" value="P:response to other organism"/>
    <property type="evidence" value="ECO:0007669"/>
    <property type="project" value="UniProtKB-ARBA"/>
</dbReference>
<keyword evidence="3" id="KW-0677">Repeat</keyword>
<keyword evidence="5" id="KW-0611">Plant defense</keyword>
<dbReference type="Gene3D" id="1.10.8.430">
    <property type="entry name" value="Helical domain of apoptotic protease-activating factors"/>
    <property type="match status" value="1"/>
</dbReference>
<name>A0A833RDY0_9POAL</name>
<proteinExistence type="inferred from homology"/>
<evidence type="ECO:0000256" key="3">
    <source>
        <dbReference type="ARBA" id="ARBA00022737"/>
    </source>
</evidence>
<evidence type="ECO:0000259" key="8">
    <source>
        <dbReference type="Pfam" id="PF18052"/>
    </source>
</evidence>
<dbReference type="SUPFAM" id="SSF52058">
    <property type="entry name" value="L domain-like"/>
    <property type="match status" value="1"/>
</dbReference>
<dbReference type="PRINTS" id="PR00364">
    <property type="entry name" value="DISEASERSIST"/>
</dbReference>
<gene>
    <name evidence="10" type="ORF">FCM35_KLT16990</name>
</gene>
<keyword evidence="2" id="KW-0433">Leucine-rich repeat</keyword>
<evidence type="ECO:0000256" key="4">
    <source>
        <dbReference type="ARBA" id="ARBA00022741"/>
    </source>
</evidence>
<dbReference type="InterPro" id="IPR032675">
    <property type="entry name" value="LRR_dom_sf"/>
</dbReference>
<dbReference type="InterPro" id="IPR036388">
    <property type="entry name" value="WH-like_DNA-bd_sf"/>
</dbReference>
<evidence type="ECO:0000256" key="1">
    <source>
        <dbReference type="ARBA" id="ARBA00008894"/>
    </source>
</evidence>
<reference evidence="10" key="1">
    <citation type="submission" date="2020-01" db="EMBL/GenBank/DDBJ databases">
        <title>Genome sequence of Kobresia littledalei, the first chromosome-level genome in the family Cyperaceae.</title>
        <authorList>
            <person name="Qu G."/>
        </authorList>
    </citation>
    <scope>NUCLEOTIDE SEQUENCE</scope>
    <source>
        <strain evidence="10">C.B.Clarke</strain>
        <tissue evidence="10">Leaf</tissue>
    </source>
</reference>
<dbReference type="OrthoDB" id="648133at2759"/>
<feature type="domain" description="NB-ARC" evidence="7">
    <location>
        <begin position="196"/>
        <end position="353"/>
    </location>
</feature>
<keyword evidence="6" id="KW-0067">ATP-binding</keyword>
<comment type="similarity">
    <text evidence="1">Belongs to the disease resistance NB-LRR family.</text>
</comment>
<dbReference type="PANTHER" id="PTHR36766">
    <property type="entry name" value="PLANT BROAD-SPECTRUM MILDEW RESISTANCE PROTEIN RPW8"/>
    <property type="match status" value="1"/>
</dbReference>
<dbReference type="AlphaFoldDB" id="A0A833RDY0"/>
<dbReference type="GO" id="GO:0005524">
    <property type="term" value="F:ATP binding"/>
    <property type="evidence" value="ECO:0007669"/>
    <property type="project" value="UniProtKB-KW"/>
</dbReference>
<dbReference type="EMBL" id="SWLB01000004">
    <property type="protein sequence ID" value="KAF3339519.1"/>
    <property type="molecule type" value="Genomic_DNA"/>
</dbReference>
<protein>
    <submittedName>
        <fullName evidence="10">Putative disease resistance protein RGA4 isoform X1</fullName>
    </submittedName>
</protein>
<evidence type="ECO:0000259" key="9">
    <source>
        <dbReference type="Pfam" id="PF23559"/>
    </source>
</evidence>
<dbReference type="Pfam" id="PF00931">
    <property type="entry name" value="NB-ARC"/>
    <property type="match status" value="1"/>
</dbReference>
<dbReference type="Pfam" id="PF18052">
    <property type="entry name" value="Rx_N"/>
    <property type="match status" value="1"/>
</dbReference>
<feature type="domain" description="Disease resistance protein winged helix" evidence="9">
    <location>
        <begin position="436"/>
        <end position="501"/>
    </location>
</feature>
<organism evidence="10 11">
    <name type="scientific">Carex littledalei</name>
    <dbReference type="NCBI Taxonomy" id="544730"/>
    <lineage>
        <taxon>Eukaryota</taxon>
        <taxon>Viridiplantae</taxon>
        <taxon>Streptophyta</taxon>
        <taxon>Embryophyta</taxon>
        <taxon>Tracheophyta</taxon>
        <taxon>Spermatophyta</taxon>
        <taxon>Magnoliopsida</taxon>
        <taxon>Liliopsida</taxon>
        <taxon>Poales</taxon>
        <taxon>Cyperaceae</taxon>
        <taxon>Cyperoideae</taxon>
        <taxon>Cariceae</taxon>
        <taxon>Carex</taxon>
        <taxon>Carex subgen. Euthyceras</taxon>
    </lineage>
</organism>
<feature type="domain" description="Disease resistance N-terminal" evidence="8">
    <location>
        <begin position="18"/>
        <end position="82"/>
    </location>
</feature>
<dbReference type="PANTHER" id="PTHR36766:SF64">
    <property type="entry name" value="OS12G0206100 PROTEIN"/>
    <property type="match status" value="1"/>
</dbReference>
<dbReference type="Pfam" id="PF23559">
    <property type="entry name" value="WHD_DRP"/>
    <property type="match status" value="1"/>
</dbReference>
<sequence length="798" mass="91104">MLSTIKRVLNLIYRSGRYDLKIETEKLDRKLRWIQATVEEVEHRELHDETLKLWLQELKCLASDAEDVLDEYHYELLRCEMEVKPAVTAATLSGKVAGMESNSAMVSPVSSRFSESISVEMIEKIRQINSQFDEISRDRDALRLTNEEVRRRGGACSVNLSPTGHLMNKDGIFGRSDEKKKIIELLLSGVLWDEERKDQLQVIPILGMGGIGKTTLAQMVYDDPFVQSMFDVMAWIHVSPEFDILRLTKEISEFVTGNSGNSFDGFSKIQEVLQKELAGQTMLLVLDDVYNVQPNNWEILFLPLRVAKLVRVLVTSRSDDVAKTLHTVTPHRLHVLPESECWKLFQYSAFNGKTLVERPWSLEIGRQIIKRCGRLPLAIKCIGGVLRYINDKDGWMDILDSELWESDELEPVVRALKVSYYHLPSSLRECFLFCSLFPRGSRLRKFTIIYMWMAHGFLQPKRMKRAEDLGEEYLDELQMRSFILPCTKHSFSLHDVIYDLARSISGGEIHTIVGDKSSDIPDKTRHIYIKKGNNPSQFFRPRWLRTFFNASLRAHGSSMDLYDIRSVRVLGLIGSNVFALAYSPLKHLRYLGIMEFNGETLPESLCLLYHLQTLEITHCDHLRELPINIANLVNLRYVHIAHVGIEELPVTLWKVYNLQTLRLKEELPADTGNLVNLTLLDLSFSGIRTLPASIGLLKSTKLVLVGLPGSVRRQLHSDVMQMIIAPWDVKHACLQGHQNQSLVQDTDDEEELPEIALGVTQKQQIRNDNPATVIEDIGSVSPNTWMSSYDQSSTAETV</sequence>
<dbReference type="Gene3D" id="3.40.50.300">
    <property type="entry name" value="P-loop containing nucleotide triphosphate hydrolases"/>
    <property type="match status" value="1"/>
</dbReference>
<evidence type="ECO:0000256" key="2">
    <source>
        <dbReference type="ARBA" id="ARBA00022614"/>
    </source>
</evidence>
<keyword evidence="11" id="KW-1185">Reference proteome</keyword>
<dbReference type="GO" id="GO:0043531">
    <property type="term" value="F:ADP binding"/>
    <property type="evidence" value="ECO:0007669"/>
    <property type="project" value="InterPro"/>
</dbReference>
<evidence type="ECO:0000313" key="11">
    <source>
        <dbReference type="Proteomes" id="UP000623129"/>
    </source>
</evidence>
<dbReference type="GO" id="GO:0006952">
    <property type="term" value="P:defense response"/>
    <property type="evidence" value="ECO:0007669"/>
    <property type="project" value="UniProtKB-KW"/>
</dbReference>
<dbReference type="Gene3D" id="1.10.10.10">
    <property type="entry name" value="Winged helix-like DNA-binding domain superfamily/Winged helix DNA-binding domain"/>
    <property type="match status" value="1"/>
</dbReference>
<dbReference type="InterPro" id="IPR027417">
    <property type="entry name" value="P-loop_NTPase"/>
</dbReference>
<dbReference type="InterPro" id="IPR058922">
    <property type="entry name" value="WHD_DRP"/>
</dbReference>
<accession>A0A833RDY0</accession>
<dbReference type="InterPro" id="IPR041118">
    <property type="entry name" value="Rx_N"/>
</dbReference>
<evidence type="ECO:0000256" key="5">
    <source>
        <dbReference type="ARBA" id="ARBA00022821"/>
    </source>
</evidence>
<evidence type="ECO:0000256" key="6">
    <source>
        <dbReference type="ARBA" id="ARBA00022840"/>
    </source>
</evidence>